<dbReference type="SUPFAM" id="SSF56281">
    <property type="entry name" value="Metallo-hydrolase/oxidoreductase"/>
    <property type="match status" value="1"/>
</dbReference>
<organism evidence="2 3">
    <name type="scientific">Gnomoniopsis smithogilvyi</name>
    <dbReference type="NCBI Taxonomy" id="1191159"/>
    <lineage>
        <taxon>Eukaryota</taxon>
        <taxon>Fungi</taxon>
        <taxon>Dikarya</taxon>
        <taxon>Ascomycota</taxon>
        <taxon>Pezizomycotina</taxon>
        <taxon>Sordariomycetes</taxon>
        <taxon>Sordariomycetidae</taxon>
        <taxon>Diaporthales</taxon>
        <taxon>Gnomoniaceae</taxon>
        <taxon>Gnomoniopsis</taxon>
    </lineage>
</organism>
<evidence type="ECO:0000256" key="1">
    <source>
        <dbReference type="SAM" id="MobiDB-lite"/>
    </source>
</evidence>
<evidence type="ECO:0000313" key="3">
    <source>
        <dbReference type="Proteomes" id="UP001140453"/>
    </source>
</evidence>
<comment type="caution">
    <text evidence="2">The sequence shown here is derived from an EMBL/GenBank/DDBJ whole genome shotgun (WGS) entry which is preliminary data.</text>
</comment>
<accession>A0A9W8YJC3</accession>
<dbReference type="PANTHER" id="PTHR33835:SF1">
    <property type="entry name" value="METALLO-BETA-LACTAMASE DOMAIN-CONTAINING PROTEIN"/>
    <property type="match status" value="1"/>
</dbReference>
<feature type="region of interest" description="Disordered" evidence="1">
    <location>
        <begin position="32"/>
        <end position="71"/>
    </location>
</feature>
<dbReference type="Proteomes" id="UP001140453">
    <property type="component" value="Unassembled WGS sequence"/>
</dbReference>
<dbReference type="InterPro" id="IPR036866">
    <property type="entry name" value="RibonucZ/Hydroxyglut_hydro"/>
</dbReference>
<gene>
    <name evidence="2" type="ORF">N0V93_009269</name>
</gene>
<name>A0A9W8YJC3_9PEZI</name>
<feature type="compositionally biased region" description="Low complexity" evidence="1">
    <location>
        <begin position="33"/>
        <end position="43"/>
    </location>
</feature>
<proteinExistence type="predicted"/>
<dbReference type="InterPro" id="IPR025638">
    <property type="entry name" value="DUF4336"/>
</dbReference>
<evidence type="ECO:0008006" key="4">
    <source>
        <dbReference type="Google" id="ProtNLM"/>
    </source>
</evidence>
<feature type="compositionally biased region" description="Polar residues" evidence="1">
    <location>
        <begin position="53"/>
        <end position="71"/>
    </location>
</feature>
<evidence type="ECO:0000313" key="2">
    <source>
        <dbReference type="EMBL" id="KAJ4386374.1"/>
    </source>
</evidence>
<dbReference type="OrthoDB" id="421671at2759"/>
<dbReference type="EMBL" id="JAPEVB010000006">
    <property type="protein sequence ID" value="KAJ4386374.1"/>
    <property type="molecule type" value="Genomic_DNA"/>
</dbReference>
<protein>
    <recommendedName>
        <fullName evidence="4">Beta-lactamase-like protein</fullName>
    </recommendedName>
</protein>
<keyword evidence="3" id="KW-1185">Reference proteome</keyword>
<reference evidence="2" key="1">
    <citation type="submission" date="2022-10" db="EMBL/GenBank/DDBJ databases">
        <title>Tapping the CABI collections for fungal endophytes: first genome assemblies for Collariella, Neodidymelliopsis, Ascochyta clinopodiicola, Didymella pomorum, Didymosphaeria variabile, Neocosmospora piperis and Neocucurbitaria cava.</title>
        <authorList>
            <person name="Hill R."/>
        </authorList>
    </citation>
    <scope>NUCLEOTIDE SEQUENCE</scope>
    <source>
        <strain evidence="2">IMI 355082</strain>
    </source>
</reference>
<dbReference type="PANTHER" id="PTHR33835">
    <property type="entry name" value="YALI0C07656P"/>
    <property type="match status" value="1"/>
</dbReference>
<dbReference type="AlphaFoldDB" id="A0A9W8YJC3"/>
<sequence length="387" mass="42478">MPKLGRLAITAGCPLNISRNFLLCYPYSPRAFTTQQSPNNTPQSTPPPSSSSGARSYSTKGRRPTNSTSTRPGALKTAFLLFPAAAIGFGVLSGIVPVHNPFSTSSSSADNSNSMSNKLIPANPADVMVIRDITPNVITFSVPFKRFGMIPIGGRGTLVKLTSGSLAVFSPVALTPDVQAKLTTLGGAVKYIIAPDIEHHIFITEWATAFPDAKIIGPEGLPEKRAKATDPKIGKEEFAVVFKAENKLAIKIDDEFDRDFAYEYVDAHANKELVFFYRPERILIEADLMFNLPAEEQYSKVPEADKKVGLPAKLFINMNSTEGDAKGMKRFLWYAMSARDRNGFNESVKRIDAWDFETLVPCHGETIVGNAKQVWAKVFEWHLTGKK</sequence>
<dbReference type="Pfam" id="PF14234">
    <property type="entry name" value="DUF4336"/>
    <property type="match status" value="1"/>
</dbReference>